<dbReference type="GO" id="GO:0004015">
    <property type="term" value="F:adenosylmethionine-8-amino-7-oxononanoate transaminase activity"/>
    <property type="evidence" value="ECO:0007669"/>
    <property type="project" value="TreeGrafter"/>
</dbReference>
<gene>
    <name evidence="6" type="ORF">HNP73_000716</name>
</gene>
<dbReference type="NCBIfam" id="NF004767">
    <property type="entry name" value="PRK06105.1"/>
    <property type="match status" value="1"/>
</dbReference>
<dbReference type="InterPro" id="IPR015424">
    <property type="entry name" value="PyrdxlP-dep_Trfase"/>
</dbReference>
<dbReference type="RefSeq" id="WP_184147165.1">
    <property type="nucleotide sequence ID" value="NZ_JACHFM010000001.1"/>
</dbReference>
<organism evidence="6 7">
    <name type="scientific">Amaricoccus macauensis</name>
    <dbReference type="NCBI Taxonomy" id="57001"/>
    <lineage>
        <taxon>Bacteria</taxon>
        <taxon>Pseudomonadati</taxon>
        <taxon>Pseudomonadota</taxon>
        <taxon>Alphaproteobacteria</taxon>
        <taxon>Rhodobacterales</taxon>
        <taxon>Paracoccaceae</taxon>
        <taxon>Amaricoccus</taxon>
    </lineage>
</organism>
<evidence type="ECO:0000256" key="4">
    <source>
        <dbReference type="ARBA" id="ARBA00022898"/>
    </source>
</evidence>
<evidence type="ECO:0000256" key="2">
    <source>
        <dbReference type="ARBA" id="ARBA00022576"/>
    </source>
</evidence>
<dbReference type="InterPro" id="IPR005814">
    <property type="entry name" value="Aminotrans_3"/>
</dbReference>
<dbReference type="PANTHER" id="PTHR42684:SF3">
    <property type="entry name" value="ADENOSYLMETHIONINE-8-AMINO-7-OXONONANOATE AMINOTRANSFERASE"/>
    <property type="match status" value="1"/>
</dbReference>
<dbReference type="Pfam" id="PF00202">
    <property type="entry name" value="Aminotran_3"/>
    <property type="match status" value="1"/>
</dbReference>
<proteinExistence type="inferred from homology"/>
<name>A0A840SJH5_9RHOB</name>
<keyword evidence="3 6" id="KW-0808">Transferase</keyword>
<dbReference type="GO" id="GO:0009448">
    <property type="term" value="P:gamma-aminobutyric acid metabolic process"/>
    <property type="evidence" value="ECO:0007669"/>
    <property type="project" value="TreeGrafter"/>
</dbReference>
<dbReference type="EC" id="2.6.1.96" evidence="6"/>
<dbReference type="Gene3D" id="3.90.1150.10">
    <property type="entry name" value="Aspartate Aminotransferase, domain 1"/>
    <property type="match status" value="1"/>
</dbReference>
<dbReference type="SUPFAM" id="SSF53383">
    <property type="entry name" value="PLP-dependent transferases"/>
    <property type="match status" value="1"/>
</dbReference>
<evidence type="ECO:0000256" key="3">
    <source>
        <dbReference type="ARBA" id="ARBA00022679"/>
    </source>
</evidence>
<accession>A0A840SJH5</accession>
<comment type="caution">
    <text evidence="6">The sequence shown here is derived from an EMBL/GenBank/DDBJ whole genome shotgun (WGS) entry which is preliminary data.</text>
</comment>
<dbReference type="GO" id="GO:0034387">
    <property type="term" value="F:4-aminobutyrate:pyruvate transaminase activity"/>
    <property type="evidence" value="ECO:0007669"/>
    <property type="project" value="UniProtKB-EC"/>
</dbReference>
<sequence length="459" mass="49210">MNQPLSNFQMRDAEALLHPYTDAVALRTTGAQIVDRGEGVRVWDQSGRSYIEAMSGLWCAGLGFGNAELVEAARVQMERLPYYHLFSGKSHDTAIELAEKLKAMTPGQMARVFFQSSGSEANDTQIKMAWYMNNALGRPQKKTIVSRKKAYHGTTLATASLTGLPGNHTDFDLPMPGIRHLSTPHFWKEAQEGESEEAFVARLAAEFEALIEAEGAETIAAFIAEPVMGAGGAIVPPMGYFPAMSAIARKHDILTITDEVICGFGRTGEWFGAETVGFEPTSMSMAKQLTAGFVPLSAVAINGEMAEALEANSGKIGTFGHGFTYGGHPVGCAVALKALEIYERMDMPRVVQAMSPRFAAHLKSFEGHPLVGEGRSLGLMGALELGPNGRREGFAKPGKVGAKMVGELKDRGIIARAVVDSIVFCPAMTITEAELDEVFGAVGPALDATLDWAKAEGHI</sequence>
<evidence type="ECO:0000256" key="5">
    <source>
        <dbReference type="RuleBase" id="RU003560"/>
    </source>
</evidence>
<dbReference type="GO" id="GO:0009102">
    <property type="term" value="P:biotin biosynthetic process"/>
    <property type="evidence" value="ECO:0007669"/>
    <property type="project" value="TreeGrafter"/>
</dbReference>
<dbReference type="EMBL" id="JACHFM010000001">
    <property type="protein sequence ID" value="MBB5220795.1"/>
    <property type="molecule type" value="Genomic_DNA"/>
</dbReference>
<keyword evidence="6" id="KW-0670">Pyruvate</keyword>
<evidence type="ECO:0000313" key="7">
    <source>
        <dbReference type="Proteomes" id="UP000549457"/>
    </source>
</evidence>
<evidence type="ECO:0000313" key="6">
    <source>
        <dbReference type="EMBL" id="MBB5220795.1"/>
    </source>
</evidence>
<keyword evidence="4 5" id="KW-0663">Pyridoxal phosphate</keyword>
<dbReference type="Gene3D" id="3.40.640.10">
    <property type="entry name" value="Type I PLP-dependent aspartate aminotransferase-like (Major domain)"/>
    <property type="match status" value="1"/>
</dbReference>
<dbReference type="InterPro" id="IPR015421">
    <property type="entry name" value="PyrdxlP-dep_Trfase_major"/>
</dbReference>
<dbReference type="AlphaFoldDB" id="A0A840SJH5"/>
<dbReference type="Proteomes" id="UP000549457">
    <property type="component" value="Unassembled WGS sequence"/>
</dbReference>
<reference evidence="6 7" key="1">
    <citation type="submission" date="2020-08" db="EMBL/GenBank/DDBJ databases">
        <title>Genomic Encyclopedia of Type Strains, Phase IV (KMG-IV): sequencing the most valuable type-strain genomes for metagenomic binning, comparative biology and taxonomic classification.</title>
        <authorList>
            <person name="Goeker M."/>
        </authorList>
    </citation>
    <scope>NUCLEOTIDE SEQUENCE [LARGE SCALE GENOMIC DNA]</scope>
    <source>
        <strain evidence="6 7">DSM 101730</strain>
    </source>
</reference>
<keyword evidence="7" id="KW-1185">Reference proteome</keyword>
<keyword evidence="2 6" id="KW-0032">Aminotransferase</keyword>
<dbReference type="PANTHER" id="PTHR42684">
    <property type="entry name" value="ADENOSYLMETHIONINE-8-AMINO-7-OXONONANOATE AMINOTRANSFERASE"/>
    <property type="match status" value="1"/>
</dbReference>
<dbReference type="FunFam" id="3.40.640.10:FF:000014">
    <property type="entry name" value="Adenosylmethionine-8-amino-7-oxononanoate aminotransferase, probable"/>
    <property type="match status" value="1"/>
</dbReference>
<protein>
    <submittedName>
        <fullName evidence="6">4-aminobutyrate--pyruvate transaminase</fullName>
        <ecNumber evidence="6">2.6.1.96</ecNumber>
    </submittedName>
</protein>
<comment type="similarity">
    <text evidence="1 5">Belongs to the class-III pyridoxal-phosphate-dependent aminotransferase family.</text>
</comment>
<evidence type="ECO:0000256" key="1">
    <source>
        <dbReference type="ARBA" id="ARBA00008954"/>
    </source>
</evidence>
<dbReference type="GO" id="GO:0030170">
    <property type="term" value="F:pyridoxal phosphate binding"/>
    <property type="evidence" value="ECO:0007669"/>
    <property type="project" value="InterPro"/>
</dbReference>
<dbReference type="CDD" id="cd00610">
    <property type="entry name" value="OAT_like"/>
    <property type="match status" value="1"/>
</dbReference>
<dbReference type="InterPro" id="IPR015422">
    <property type="entry name" value="PyrdxlP-dep_Trfase_small"/>
</dbReference>